<keyword evidence="7" id="KW-0472">Membrane</keyword>
<dbReference type="GO" id="GO:0010041">
    <property type="term" value="P:response to iron(III) ion"/>
    <property type="evidence" value="ECO:0007669"/>
    <property type="project" value="TreeGrafter"/>
</dbReference>
<gene>
    <name evidence="9" type="ORF">UCMB321_2001</name>
</gene>
<protein>
    <recommendedName>
        <fullName evidence="8">Glycosyltransferase RgtA/B/C/D-like domain-containing protein</fullName>
    </recommendedName>
</protein>
<comment type="caution">
    <text evidence="9">The sequence shown here is derived from an EMBL/GenBank/DDBJ whole genome shotgun (WGS) entry which is preliminary data.</text>
</comment>
<name>A0A0C2I4R8_9PSED</name>
<keyword evidence="5" id="KW-0812">Transmembrane</keyword>
<dbReference type="EMBL" id="JXDG01000021">
    <property type="protein sequence ID" value="KIH84201.1"/>
    <property type="molecule type" value="Genomic_DNA"/>
</dbReference>
<dbReference type="PANTHER" id="PTHR33908:SF3">
    <property type="entry name" value="UNDECAPRENYL PHOSPHATE-ALPHA-4-AMINO-4-DEOXY-L-ARABINOSE ARABINOSYL TRANSFERASE"/>
    <property type="match status" value="1"/>
</dbReference>
<evidence type="ECO:0000256" key="5">
    <source>
        <dbReference type="ARBA" id="ARBA00022692"/>
    </source>
</evidence>
<keyword evidence="6" id="KW-1133">Transmembrane helix</keyword>
<keyword evidence="10" id="KW-1185">Reference proteome</keyword>
<evidence type="ECO:0000256" key="3">
    <source>
        <dbReference type="ARBA" id="ARBA00022676"/>
    </source>
</evidence>
<feature type="domain" description="Glycosyltransferase RgtA/B/C/D-like" evidence="8">
    <location>
        <begin position="71"/>
        <end position="225"/>
    </location>
</feature>
<evidence type="ECO:0000259" key="8">
    <source>
        <dbReference type="Pfam" id="PF13231"/>
    </source>
</evidence>
<dbReference type="GO" id="GO:0016763">
    <property type="term" value="F:pentosyltransferase activity"/>
    <property type="evidence" value="ECO:0007669"/>
    <property type="project" value="TreeGrafter"/>
</dbReference>
<keyword evidence="4" id="KW-0808">Transferase</keyword>
<dbReference type="OrthoDB" id="6783652at2"/>
<comment type="subcellular location">
    <subcellularLocation>
        <location evidence="1">Cell membrane</location>
        <topology evidence="1">Multi-pass membrane protein</topology>
    </subcellularLocation>
</comment>
<evidence type="ECO:0000256" key="6">
    <source>
        <dbReference type="ARBA" id="ARBA00022989"/>
    </source>
</evidence>
<dbReference type="STRING" id="226910.UCMB321_2001"/>
<keyword evidence="2" id="KW-1003">Cell membrane</keyword>
<evidence type="ECO:0000256" key="7">
    <source>
        <dbReference type="ARBA" id="ARBA00023136"/>
    </source>
</evidence>
<dbReference type="InterPro" id="IPR038731">
    <property type="entry name" value="RgtA/B/C-like"/>
</dbReference>
<dbReference type="RefSeq" id="WP_052451119.1">
    <property type="nucleotide sequence ID" value="NZ_JXDG01000021.1"/>
</dbReference>
<proteinExistence type="predicted"/>
<evidence type="ECO:0000313" key="10">
    <source>
        <dbReference type="Proteomes" id="UP000031535"/>
    </source>
</evidence>
<dbReference type="InterPro" id="IPR050297">
    <property type="entry name" value="LipidA_mod_glycosyltrf_83"/>
</dbReference>
<dbReference type="GO" id="GO:0005886">
    <property type="term" value="C:plasma membrane"/>
    <property type="evidence" value="ECO:0007669"/>
    <property type="project" value="UniProtKB-SubCell"/>
</dbReference>
<dbReference type="Pfam" id="PF13231">
    <property type="entry name" value="PMT_2"/>
    <property type="match status" value="1"/>
</dbReference>
<dbReference type="PANTHER" id="PTHR33908">
    <property type="entry name" value="MANNOSYLTRANSFERASE YKCB-RELATED"/>
    <property type="match status" value="1"/>
</dbReference>
<evidence type="ECO:0000256" key="4">
    <source>
        <dbReference type="ARBA" id="ARBA00022679"/>
    </source>
</evidence>
<reference evidence="9 10" key="1">
    <citation type="submission" date="2015-01" db="EMBL/GenBank/DDBJ databases">
        <title>Complete genome of Pseudomonas batumici UCM B-321 producer of the batumin antibiotic with strong antistaphilococcal and potential anticancer activity.</title>
        <authorList>
            <person name="Klochko V.V."/>
            <person name="Zelena L.B."/>
            <person name="Elena K.A."/>
            <person name="Reva O.N."/>
        </authorList>
    </citation>
    <scope>NUCLEOTIDE SEQUENCE [LARGE SCALE GENOMIC DNA]</scope>
    <source>
        <strain evidence="9 10">UCM B-321</strain>
    </source>
</reference>
<dbReference type="GO" id="GO:0009103">
    <property type="term" value="P:lipopolysaccharide biosynthetic process"/>
    <property type="evidence" value="ECO:0007669"/>
    <property type="project" value="UniProtKB-ARBA"/>
</dbReference>
<dbReference type="PATRIC" id="fig|226910.6.peg.1993"/>
<keyword evidence="3" id="KW-0328">Glycosyltransferase</keyword>
<dbReference type="AlphaFoldDB" id="A0A0C2I4R8"/>
<sequence length="454" mass="51599">MDILIKQVIRKPSLSIFLVTLIIFMGLQYKASITNYTTRFVDFAEYMLHHGVTLFPIAEDLQPYPDYTIAHTFLVYLFSLPFGRLSILSMGLPYCIAAALMLVFVYKLGALHEKKWGLYGVFFSLFTWAFLDSVNFWALDIYPALFTVTCFYSAYSAELKNDKSRLAFVFVGLALGFVFRGPIGLVVPAIVVGCYYLLSRQWRALFLFSLLAGLLFIAGVVLLAWAAYLQGGTAFMQEVLVMQGLGRVVNEHSPRYYFYFTSGLIAYGVTAFFALIVIAKKHRQFFCFPRQPDTNMLLYLTACLFAIVVFFTIPYSKKMRYILSITPAVSLLAAYIFIDKGNVFSGAKKWFLKFCLVLPVVGLGLTLIVFIYNFYAERPLLPNYTGVFVSFVVLVGARNVVSKYYSGHSSRELITLLFGVAAFLSLDAFFFNSITYHLELASEPTPKFLPYWFW</sequence>
<evidence type="ECO:0000256" key="2">
    <source>
        <dbReference type="ARBA" id="ARBA00022475"/>
    </source>
</evidence>
<evidence type="ECO:0000256" key="1">
    <source>
        <dbReference type="ARBA" id="ARBA00004651"/>
    </source>
</evidence>
<evidence type="ECO:0000313" key="9">
    <source>
        <dbReference type="EMBL" id="KIH84201.1"/>
    </source>
</evidence>
<dbReference type="Proteomes" id="UP000031535">
    <property type="component" value="Unassembled WGS sequence"/>
</dbReference>
<organism evidence="9 10">
    <name type="scientific">Pseudomonas batumici</name>
    <dbReference type="NCBI Taxonomy" id="226910"/>
    <lineage>
        <taxon>Bacteria</taxon>
        <taxon>Pseudomonadati</taxon>
        <taxon>Pseudomonadota</taxon>
        <taxon>Gammaproteobacteria</taxon>
        <taxon>Pseudomonadales</taxon>
        <taxon>Pseudomonadaceae</taxon>
        <taxon>Pseudomonas</taxon>
    </lineage>
</organism>
<accession>A0A0C2I4R8</accession>